<feature type="signal peptide" evidence="1">
    <location>
        <begin position="1"/>
        <end position="20"/>
    </location>
</feature>
<name>A0A7W0CNY5_9ACTN</name>
<evidence type="ECO:0000313" key="4">
    <source>
        <dbReference type="Proteomes" id="UP000530928"/>
    </source>
</evidence>
<gene>
    <name evidence="3" type="ORF">HNR30_005999</name>
</gene>
<proteinExistence type="predicted"/>
<dbReference type="Pfam" id="PF03413">
    <property type="entry name" value="PepSY"/>
    <property type="match status" value="1"/>
</dbReference>
<dbReference type="InterPro" id="IPR025711">
    <property type="entry name" value="PepSY"/>
</dbReference>
<dbReference type="Gene3D" id="3.10.450.40">
    <property type="match status" value="1"/>
</dbReference>
<keyword evidence="1" id="KW-0732">Signal</keyword>
<protein>
    <submittedName>
        <fullName evidence="3">Putative membrane protein YkoI</fullName>
    </submittedName>
</protein>
<dbReference type="RefSeq" id="WP_181613377.1">
    <property type="nucleotide sequence ID" value="NZ_BAABAM010000004.1"/>
</dbReference>
<accession>A0A7W0CNY5</accession>
<comment type="caution">
    <text evidence="3">The sequence shown here is derived from an EMBL/GenBank/DDBJ whole genome shotgun (WGS) entry which is preliminary data.</text>
</comment>
<feature type="chain" id="PRO_5038493926" evidence="1">
    <location>
        <begin position="21"/>
        <end position="176"/>
    </location>
</feature>
<dbReference type="EMBL" id="JACDUR010000006">
    <property type="protein sequence ID" value="MBA2894627.1"/>
    <property type="molecule type" value="Genomic_DNA"/>
</dbReference>
<evidence type="ECO:0000313" key="3">
    <source>
        <dbReference type="EMBL" id="MBA2894627.1"/>
    </source>
</evidence>
<evidence type="ECO:0000259" key="2">
    <source>
        <dbReference type="Pfam" id="PF03413"/>
    </source>
</evidence>
<organism evidence="3 4">
    <name type="scientific">Nonomuraea soli</name>
    <dbReference type="NCBI Taxonomy" id="1032476"/>
    <lineage>
        <taxon>Bacteria</taxon>
        <taxon>Bacillati</taxon>
        <taxon>Actinomycetota</taxon>
        <taxon>Actinomycetes</taxon>
        <taxon>Streptosporangiales</taxon>
        <taxon>Streptosporangiaceae</taxon>
        <taxon>Nonomuraea</taxon>
    </lineage>
</organism>
<dbReference type="Proteomes" id="UP000530928">
    <property type="component" value="Unassembled WGS sequence"/>
</dbReference>
<sequence>MRWWLLAVLALAGCGAETGAGMSATVPTPTPSVQIDFDEAAAVAAKEGTPTLLQFTRGQAPPPVWLASVYTQAGKVTDLRIDAESGQITARQDEGADDAAEAKAELSAVKLSMTQAVEKARQAVPGKPVVTAQLEQDDGRTLWEVELIGEDRVVGEVKVDAVTGAVVTEPSATPGG</sequence>
<dbReference type="AlphaFoldDB" id="A0A7W0CNY5"/>
<evidence type="ECO:0000256" key="1">
    <source>
        <dbReference type="SAM" id="SignalP"/>
    </source>
</evidence>
<reference evidence="3 4" key="1">
    <citation type="submission" date="2020-07" db="EMBL/GenBank/DDBJ databases">
        <title>Genomic Encyclopedia of Type Strains, Phase IV (KMG-IV): sequencing the most valuable type-strain genomes for metagenomic binning, comparative biology and taxonomic classification.</title>
        <authorList>
            <person name="Goeker M."/>
        </authorList>
    </citation>
    <scope>NUCLEOTIDE SEQUENCE [LARGE SCALE GENOMIC DNA]</scope>
    <source>
        <strain evidence="3 4">DSM 45533</strain>
    </source>
</reference>
<keyword evidence="4" id="KW-1185">Reference proteome</keyword>
<feature type="domain" description="PepSY" evidence="2">
    <location>
        <begin position="110"/>
        <end position="167"/>
    </location>
</feature>